<reference evidence="1 2" key="1">
    <citation type="submission" date="2017-12" db="EMBL/GenBank/DDBJ databases">
        <authorList>
            <person name="Pombert J.-F."/>
            <person name="Haag K.L."/>
            <person name="Ebert D."/>
        </authorList>
    </citation>
    <scope>NUCLEOTIDE SEQUENCE [LARGE SCALE GENOMIC DNA]</scope>
    <source>
        <strain evidence="1">IL-G-3</strain>
    </source>
</reference>
<accession>A0A4Q9M1A6</accession>
<proteinExistence type="predicted"/>
<sequence>MAYIGVNSKNNINPSNTSVNCYVDKKCNLGHCPSDNIKTSENSLTFQRKCKNMPLKSISCFERNNSLLGPLLLINISSCKNKFGSAIRNDVQIWNNRLEIYILDRKYNEIKIHHSLQIVETEKLRKYDLLANDLEFIYKFSMEMIFHIITWDGIMTK</sequence>
<dbReference type="VEuPathDB" id="MicrosporidiaDB:CWI38_0065p0120"/>
<name>A0A4Q9M1A6_9MICR</name>
<keyword evidence="2" id="KW-1185">Reference proteome</keyword>
<dbReference type="AlphaFoldDB" id="A0A4Q9M1A6"/>
<organism evidence="1 2">
    <name type="scientific">Hamiltosporidium tvaerminnensis</name>
    <dbReference type="NCBI Taxonomy" id="1176355"/>
    <lineage>
        <taxon>Eukaryota</taxon>
        <taxon>Fungi</taxon>
        <taxon>Fungi incertae sedis</taxon>
        <taxon>Microsporidia</taxon>
        <taxon>Dubosqiidae</taxon>
        <taxon>Hamiltosporidium</taxon>
    </lineage>
</organism>
<comment type="caution">
    <text evidence="1">The sequence shown here is derived from an EMBL/GenBank/DDBJ whole genome shotgun (WGS) entry which is preliminary data.</text>
</comment>
<dbReference type="EMBL" id="PITK01000065">
    <property type="protein sequence ID" value="TBU20480.1"/>
    <property type="molecule type" value="Genomic_DNA"/>
</dbReference>
<gene>
    <name evidence="1" type="ORF">CWI38_0065p0120</name>
</gene>
<dbReference type="Proteomes" id="UP000292282">
    <property type="component" value="Unassembled WGS sequence"/>
</dbReference>
<evidence type="ECO:0000313" key="1">
    <source>
        <dbReference type="EMBL" id="TBU20480.1"/>
    </source>
</evidence>
<evidence type="ECO:0000313" key="2">
    <source>
        <dbReference type="Proteomes" id="UP000292282"/>
    </source>
</evidence>
<protein>
    <submittedName>
        <fullName evidence="1">Uncharacterized protein</fullName>
    </submittedName>
</protein>